<gene>
    <name evidence="3" type="ORF">BcabD6B2_54270</name>
</gene>
<keyword evidence="4" id="KW-1185">Reference proteome</keyword>
<keyword evidence="2" id="KW-0812">Transmembrane</keyword>
<evidence type="ECO:0000256" key="2">
    <source>
        <dbReference type="SAM" id="Phobius"/>
    </source>
</evidence>
<dbReference type="EMBL" id="BPLF01000006">
    <property type="protein sequence ID" value="GIX65991.1"/>
    <property type="molecule type" value="Genomic_DNA"/>
</dbReference>
<feature type="region of interest" description="Disordered" evidence="1">
    <location>
        <begin position="598"/>
        <end position="627"/>
    </location>
</feature>
<name>A0AAV4M1M4_BABCB</name>
<sequence>MRESQYSAISDSIPNAVVYTASTSSLTLLTPLYATFTDASPPTTLPIIMPHRCVTSLPPQVTLIRRIRKQLGFVSVHYAVLTLALDIPLFSFVDLSFGCPSNLKEAVDWILRVTGNDGQSPNNNGTNDLTNQVKELLESVKESDPGFKKDAFENVKNALDNGSGTGLIGKLAEGLQQFIGYPSGGSDGIIKHSSKGIGGSNDPLERLQDAVLGFLAKFLETINHNNYRNPLGVSTDLRRAIGHFSKGMGERQGHFDSAIDQASSALSSVKATKISDVWNQMKSIHSLNGQNDLDKLATAFKTYVGEVLDKVKITASKGSSEVGELKAKLDSLLEQLKLQKSGKPFNFSDKSIDNQEGRKTQLDAALKANNALNGKLKSLSGSQPAHALCTAVVSGVSQFLYYVQKGYRSTYQGVDISNAKDPKCAQIFLGCLPLYYYWLTYLYWKCREGGGGWAGQWLNSGALNAFMVGHGYAKEHLNGNRKASEMIKIALGGLTEITTPPQPPASTYAEFIQNLREVGIEQWKQELSGSPPPTAQTYCLSGLHILTSTYFGHRQRLNSRESRPPTTIREMLYWLAGLQFSPNYYDLQKQIETHIPDEGLRVADSSKPSTSVPPVPPQPPLVTPSPE</sequence>
<evidence type="ECO:0000256" key="1">
    <source>
        <dbReference type="SAM" id="MobiDB-lite"/>
    </source>
</evidence>
<reference evidence="3 4" key="1">
    <citation type="submission" date="2021-06" db="EMBL/GenBank/DDBJ databases">
        <title>Genome sequence of Babesia caballi.</title>
        <authorList>
            <person name="Yamagishi J."/>
            <person name="Kidaka T."/>
            <person name="Ochi A."/>
        </authorList>
    </citation>
    <scope>NUCLEOTIDE SEQUENCE [LARGE SCALE GENOMIC DNA]</scope>
    <source>
        <strain evidence="3">USDA-D6B2</strain>
    </source>
</reference>
<dbReference type="Proteomes" id="UP001497744">
    <property type="component" value="Unassembled WGS sequence"/>
</dbReference>
<dbReference type="GeneID" id="94197472"/>
<dbReference type="AlphaFoldDB" id="A0AAV4M1M4"/>
<proteinExistence type="predicted"/>
<feature type="transmembrane region" description="Helical" evidence="2">
    <location>
        <begin position="71"/>
        <end position="93"/>
    </location>
</feature>
<keyword evidence="2" id="KW-0472">Membrane</keyword>
<evidence type="ECO:0000313" key="4">
    <source>
        <dbReference type="Proteomes" id="UP001497744"/>
    </source>
</evidence>
<organism evidence="3 4">
    <name type="scientific">Babesia caballi</name>
    <dbReference type="NCBI Taxonomy" id="5871"/>
    <lineage>
        <taxon>Eukaryota</taxon>
        <taxon>Sar</taxon>
        <taxon>Alveolata</taxon>
        <taxon>Apicomplexa</taxon>
        <taxon>Aconoidasida</taxon>
        <taxon>Piroplasmida</taxon>
        <taxon>Babesiidae</taxon>
        <taxon>Babesia</taxon>
    </lineage>
</organism>
<keyword evidence="2" id="KW-1133">Transmembrane helix</keyword>
<comment type="caution">
    <text evidence="3">The sequence shown here is derived from an EMBL/GenBank/DDBJ whole genome shotgun (WGS) entry which is preliminary data.</text>
</comment>
<dbReference type="Pfam" id="PF12785">
    <property type="entry name" value="VESA1_N"/>
    <property type="match status" value="1"/>
</dbReference>
<protein>
    <submittedName>
        <fullName evidence="3">Variant erythrocyte surface antigen-1 family protein</fullName>
    </submittedName>
</protein>
<feature type="compositionally biased region" description="Pro residues" evidence="1">
    <location>
        <begin position="611"/>
        <end position="627"/>
    </location>
</feature>
<dbReference type="RefSeq" id="XP_067718060.1">
    <property type="nucleotide sequence ID" value="XM_067861959.1"/>
</dbReference>
<dbReference type="InterPro" id="IPR024751">
    <property type="entry name" value="VESA1"/>
</dbReference>
<accession>A0AAV4M1M4</accession>
<evidence type="ECO:0000313" key="3">
    <source>
        <dbReference type="EMBL" id="GIX65991.1"/>
    </source>
</evidence>